<evidence type="ECO:0000313" key="3">
    <source>
        <dbReference type="EMBL" id="KAH9415837.1"/>
    </source>
</evidence>
<proteinExistence type="predicted"/>
<dbReference type="Proteomes" id="UP000887458">
    <property type="component" value="Unassembled WGS sequence"/>
</dbReference>
<evidence type="ECO:0000313" key="4">
    <source>
        <dbReference type="Proteomes" id="UP000887458"/>
    </source>
</evidence>
<feature type="compositionally biased region" description="Low complexity" evidence="1">
    <location>
        <begin position="40"/>
        <end position="49"/>
    </location>
</feature>
<sequence length="213" mass="23231">MSTESFSLTLLIMVFSMMMANICASSPSPSSSSMGEDIAQQQTQLPGQQCTPIDVQCNPSTMMSQRSNPISFQLSEPSLSALSSIFSIPSSLSSNQNPASLTIESNNDGDGPQESQLQSIRIQEPIDLDWFMNRIPQQSHQKSLLLSGSLPITASKLIRALMVNNGKSDGTNSIQSPLSSSSVDRRVARTPLLNMANRFGKRDKLRMSNRFGR</sequence>
<reference evidence="3 4" key="2">
    <citation type="journal article" date="2022" name="Mol. Biol. Evol.">
        <title>Comparative Genomics Reveals Insights into the Divergent Evolution of Astigmatic Mites and Household Pest Adaptations.</title>
        <authorList>
            <person name="Xiong Q."/>
            <person name="Wan A.T."/>
            <person name="Liu X."/>
            <person name="Fung C.S."/>
            <person name="Xiao X."/>
            <person name="Malainual N."/>
            <person name="Hou J."/>
            <person name="Wang L."/>
            <person name="Wang M."/>
            <person name="Yang K.Y."/>
            <person name="Cui Y."/>
            <person name="Leung E.L."/>
            <person name="Nong W."/>
            <person name="Shin S.K."/>
            <person name="Au S.W."/>
            <person name="Jeong K.Y."/>
            <person name="Chew F.T."/>
            <person name="Hui J.H."/>
            <person name="Leung T.F."/>
            <person name="Tungtrongchitr A."/>
            <person name="Zhong N."/>
            <person name="Liu Z."/>
            <person name="Tsui S.K."/>
        </authorList>
    </citation>
    <scope>NUCLEOTIDE SEQUENCE [LARGE SCALE GENOMIC DNA]</scope>
    <source>
        <strain evidence="3">Derp</strain>
    </source>
</reference>
<evidence type="ECO:0000256" key="2">
    <source>
        <dbReference type="SAM" id="SignalP"/>
    </source>
</evidence>
<feature type="signal peptide" evidence="2">
    <location>
        <begin position="1"/>
        <end position="24"/>
    </location>
</feature>
<keyword evidence="4" id="KW-1185">Reference proteome</keyword>
<feature type="compositionally biased region" description="Polar residues" evidence="1">
    <location>
        <begin position="95"/>
        <end position="116"/>
    </location>
</feature>
<evidence type="ECO:0000256" key="1">
    <source>
        <dbReference type="SAM" id="MobiDB-lite"/>
    </source>
</evidence>
<name>A0ABQ8IZU5_DERPT</name>
<gene>
    <name evidence="3" type="ORF">DERP_000331</name>
</gene>
<comment type="caution">
    <text evidence="3">The sequence shown here is derived from an EMBL/GenBank/DDBJ whole genome shotgun (WGS) entry which is preliminary data.</text>
</comment>
<reference evidence="3 4" key="1">
    <citation type="journal article" date="2018" name="J. Allergy Clin. Immunol.">
        <title>High-quality assembly of Dermatophagoides pteronyssinus genome and transcriptome reveals a wide range of novel allergens.</title>
        <authorList>
            <person name="Liu X.Y."/>
            <person name="Yang K.Y."/>
            <person name="Wang M.Q."/>
            <person name="Kwok J.S."/>
            <person name="Zeng X."/>
            <person name="Yang Z."/>
            <person name="Xiao X.J."/>
            <person name="Lau C.P."/>
            <person name="Li Y."/>
            <person name="Huang Z.M."/>
            <person name="Ba J.G."/>
            <person name="Yim A.K."/>
            <person name="Ouyang C.Y."/>
            <person name="Ngai S.M."/>
            <person name="Chan T.F."/>
            <person name="Leung E.L."/>
            <person name="Liu L."/>
            <person name="Liu Z.G."/>
            <person name="Tsui S.K."/>
        </authorList>
    </citation>
    <scope>NUCLEOTIDE SEQUENCE [LARGE SCALE GENOMIC DNA]</scope>
    <source>
        <strain evidence="3">Derp</strain>
    </source>
</reference>
<feature type="chain" id="PRO_5047440946" evidence="2">
    <location>
        <begin position="25"/>
        <end position="213"/>
    </location>
</feature>
<dbReference type="EMBL" id="NJHN03000095">
    <property type="protein sequence ID" value="KAH9415837.1"/>
    <property type="molecule type" value="Genomic_DNA"/>
</dbReference>
<keyword evidence="2" id="KW-0732">Signal</keyword>
<protein>
    <submittedName>
        <fullName evidence="3">Uncharacterized protein</fullName>
    </submittedName>
</protein>
<feature type="region of interest" description="Disordered" evidence="1">
    <location>
        <begin position="25"/>
        <end position="50"/>
    </location>
</feature>
<organism evidence="3 4">
    <name type="scientific">Dermatophagoides pteronyssinus</name>
    <name type="common">European house dust mite</name>
    <dbReference type="NCBI Taxonomy" id="6956"/>
    <lineage>
        <taxon>Eukaryota</taxon>
        <taxon>Metazoa</taxon>
        <taxon>Ecdysozoa</taxon>
        <taxon>Arthropoda</taxon>
        <taxon>Chelicerata</taxon>
        <taxon>Arachnida</taxon>
        <taxon>Acari</taxon>
        <taxon>Acariformes</taxon>
        <taxon>Sarcoptiformes</taxon>
        <taxon>Astigmata</taxon>
        <taxon>Psoroptidia</taxon>
        <taxon>Analgoidea</taxon>
        <taxon>Pyroglyphidae</taxon>
        <taxon>Dermatophagoidinae</taxon>
        <taxon>Dermatophagoides</taxon>
    </lineage>
</organism>
<accession>A0ABQ8IZU5</accession>
<feature type="region of interest" description="Disordered" evidence="1">
    <location>
        <begin position="92"/>
        <end position="116"/>
    </location>
</feature>